<dbReference type="CDD" id="cd14686">
    <property type="entry name" value="bZIP"/>
    <property type="match status" value="1"/>
</dbReference>
<dbReference type="OrthoDB" id="9796189at2"/>
<dbReference type="AlphaFoldDB" id="A0A5C8GCA2"/>
<feature type="coiled-coil region" evidence="1">
    <location>
        <begin position="189"/>
        <end position="230"/>
    </location>
</feature>
<organism evidence="2 3">
    <name type="scientific">Prevotella brunnea</name>
    <dbReference type="NCBI Taxonomy" id="2508867"/>
    <lineage>
        <taxon>Bacteria</taxon>
        <taxon>Pseudomonadati</taxon>
        <taxon>Bacteroidota</taxon>
        <taxon>Bacteroidia</taxon>
        <taxon>Bacteroidales</taxon>
        <taxon>Prevotellaceae</taxon>
        <taxon>Prevotella</taxon>
    </lineage>
</organism>
<accession>A0A5C8GCA2</accession>
<dbReference type="NCBIfam" id="TIGR02436">
    <property type="entry name" value="four helix bundle protein"/>
    <property type="match status" value="1"/>
</dbReference>
<dbReference type="InterPro" id="IPR012657">
    <property type="entry name" value="23S_rRNA-intervening_sequence"/>
</dbReference>
<protein>
    <submittedName>
        <fullName evidence="2">Four helix bundle protein</fullName>
    </submittedName>
</protein>
<sequence length="230" mass="27004">MQREPMAQHNEKILKDGIPPEGLFCYQKANAAFELTFRFCKRFLPLYGDRTVDQMNQAARSGKQNIVEGMADGMTSTKTQLKLLNVARASLKELCEDYTDYLHTRQLTLWDKHHPRYDKMLRYCRAHNKAEDYMGFADKWTAEEFCNTLVTLCHFTDKMLCNLLDVLQRQFIEQGGITERMYAARTGYRKQQDELMKKLQTENTQLKAENQQLKAENERLKAMVKNNKQL</sequence>
<name>A0A5C8GCA2_9BACT</name>
<dbReference type="NCBIfam" id="TIGR04258">
    <property type="entry name" value="4helix_suffix"/>
    <property type="match status" value="1"/>
</dbReference>
<dbReference type="SUPFAM" id="SSF158446">
    <property type="entry name" value="IVS-encoded protein-like"/>
    <property type="match status" value="1"/>
</dbReference>
<evidence type="ECO:0000313" key="2">
    <source>
        <dbReference type="EMBL" id="TXJ58928.1"/>
    </source>
</evidence>
<dbReference type="EMBL" id="SDIK01000086">
    <property type="protein sequence ID" value="TXJ58928.1"/>
    <property type="molecule type" value="Genomic_DNA"/>
</dbReference>
<gene>
    <name evidence="2" type="ORF">ETF27_10140</name>
</gene>
<dbReference type="RefSeq" id="WP_130829956.1">
    <property type="nucleotide sequence ID" value="NZ_SDIK01000086.1"/>
</dbReference>
<proteinExistence type="predicted"/>
<keyword evidence="1" id="KW-0175">Coiled coil</keyword>
<reference evidence="3" key="1">
    <citation type="submission" date="2019-05" db="EMBL/GenBank/DDBJ databases">
        <title>Prevotella brunnea sp. nov., isolated from a wound of a patient.</title>
        <authorList>
            <person name="Buhl M."/>
        </authorList>
    </citation>
    <scope>NUCLEOTIDE SEQUENCE [LARGE SCALE GENOMIC DNA]</scope>
    <source>
        <strain evidence="3">A2672</strain>
    </source>
</reference>
<evidence type="ECO:0000313" key="3">
    <source>
        <dbReference type="Proteomes" id="UP000321612"/>
    </source>
</evidence>
<dbReference type="InterPro" id="IPR026354">
    <property type="entry name" value="4helix_suffix_dom"/>
</dbReference>
<evidence type="ECO:0000256" key="1">
    <source>
        <dbReference type="SAM" id="Coils"/>
    </source>
</evidence>
<dbReference type="Gene3D" id="1.20.1440.60">
    <property type="entry name" value="23S rRNA-intervening sequence"/>
    <property type="match status" value="1"/>
</dbReference>
<keyword evidence="3" id="KW-1185">Reference proteome</keyword>
<dbReference type="InterPro" id="IPR036583">
    <property type="entry name" value="23S_rRNA_IVS_sf"/>
</dbReference>
<comment type="caution">
    <text evidence="2">The sequence shown here is derived from an EMBL/GenBank/DDBJ whole genome shotgun (WGS) entry which is preliminary data.</text>
</comment>
<dbReference type="Proteomes" id="UP000321612">
    <property type="component" value="Unassembled WGS sequence"/>
</dbReference>